<feature type="transmembrane region" description="Helical" evidence="8">
    <location>
        <begin position="235"/>
        <end position="257"/>
    </location>
</feature>
<feature type="transmembrane region" description="Helical" evidence="8">
    <location>
        <begin position="334"/>
        <end position="356"/>
    </location>
</feature>
<feature type="transmembrane region" description="Helical" evidence="8">
    <location>
        <begin position="263"/>
        <end position="283"/>
    </location>
</feature>
<gene>
    <name evidence="11" type="ORF">DIT97_30775</name>
</gene>
<dbReference type="EMBL" id="DQAY01000191">
    <property type="protein sequence ID" value="HCO27174.1"/>
    <property type="molecule type" value="Genomic_DNA"/>
</dbReference>
<reference evidence="11 12" key="1">
    <citation type="journal article" date="2018" name="Nat. Biotechnol.">
        <title>A standardized bacterial taxonomy based on genome phylogeny substantially revises the tree of life.</title>
        <authorList>
            <person name="Parks D.H."/>
            <person name="Chuvochina M."/>
            <person name="Waite D.W."/>
            <person name="Rinke C."/>
            <person name="Skarshewski A."/>
            <person name="Chaumeil P.A."/>
            <person name="Hugenholtz P."/>
        </authorList>
    </citation>
    <scope>NUCLEOTIDE SEQUENCE [LARGE SCALE GENOMIC DNA]</scope>
    <source>
        <strain evidence="11">UBA9375</strain>
    </source>
</reference>
<dbReference type="SUPFAM" id="SSF53448">
    <property type="entry name" value="Nucleotide-diphospho-sugar transferases"/>
    <property type="match status" value="1"/>
</dbReference>
<dbReference type="GO" id="GO:0006488">
    <property type="term" value="P:dolichol-linked oligosaccharide biosynthetic process"/>
    <property type="evidence" value="ECO:0007669"/>
    <property type="project" value="TreeGrafter"/>
</dbReference>
<proteinExistence type="inferred from homology"/>
<dbReference type="InterPro" id="IPR039528">
    <property type="entry name" value="DPM1-like"/>
</dbReference>
<evidence type="ECO:0000256" key="7">
    <source>
        <dbReference type="ARBA" id="ARBA00023136"/>
    </source>
</evidence>
<keyword evidence="3" id="KW-0328">Glycosyltransferase</keyword>
<dbReference type="InterPro" id="IPR029044">
    <property type="entry name" value="Nucleotide-diphossugar_trans"/>
</dbReference>
<accession>A0A3D3REC4</accession>
<evidence type="ECO:0000256" key="2">
    <source>
        <dbReference type="ARBA" id="ARBA00006739"/>
    </source>
</evidence>
<evidence type="ECO:0000313" key="11">
    <source>
        <dbReference type="EMBL" id="HCO27174.1"/>
    </source>
</evidence>
<dbReference type="Pfam" id="PF00535">
    <property type="entry name" value="Glycos_transf_2"/>
    <property type="match status" value="1"/>
</dbReference>
<evidence type="ECO:0000256" key="8">
    <source>
        <dbReference type="SAM" id="Phobius"/>
    </source>
</evidence>
<keyword evidence="5 8" id="KW-0812">Transmembrane</keyword>
<dbReference type="Proteomes" id="UP000263642">
    <property type="component" value="Unassembled WGS sequence"/>
</dbReference>
<keyword evidence="4 11" id="KW-0808">Transferase</keyword>
<feature type="domain" description="GtrA/DPMS transmembrane" evidence="10">
    <location>
        <begin position="240"/>
        <end position="357"/>
    </location>
</feature>
<dbReference type="Pfam" id="PF04138">
    <property type="entry name" value="GtrA_DPMS_TM"/>
    <property type="match status" value="1"/>
</dbReference>
<name>A0A3D3REC4_9PLAN</name>
<keyword evidence="6 8" id="KW-1133">Transmembrane helix</keyword>
<evidence type="ECO:0000259" key="9">
    <source>
        <dbReference type="Pfam" id="PF00535"/>
    </source>
</evidence>
<dbReference type="GO" id="GO:0016020">
    <property type="term" value="C:membrane"/>
    <property type="evidence" value="ECO:0007669"/>
    <property type="project" value="UniProtKB-SubCell"/>
</dbReference>
<dbReference type="GO" id="GO:0035269">
    <property type="term" value="P:protein O-linked glycosylation via mannose"/>
    <property type="evidence" value="ECO:0007669"/>
    <property type="project" value="TreeGrafter"/>
</dbReference>
<protein>
    <submittedName>
        <fullName evidence="11">Glycosyltransferase family 2 protein</fullName>
    </submittedName>
</protein>
<evidence type="ECO:0000256" key="6">
    <source>
        <dbReference type="ARBA" id="ARBA00022989"/>
    </source>
</evidence>
<evidence type="ECO:0000256" key="1">
    <source>
        <dbReference type="ARBA" id="ARBA00004141"/>
    </source>
</evidence>
<dbReference type="PANTHER" id="PTHR43398">
    <property type="entry name" value="DOLICHOL-PHOSPHATE MANNOSYLTRANSFERASE SUBUNIT 1"/>
    <property type="match status" value="1"/>
</dbReference>
<dbReference type="AlphaFoldDB" id="A0A3D3REC4"/>
<dbReference type="GO" id="GO:0000271">
    <property type="term" value="P:polysaccharide biosynthetic process"/>
    <property type="evidence" value="ECO:0007669"/>
    <property type="project" value="InterPro"/>
</dbReference>
<organism evidence="11 12">
    <name type="scientific">Gimesia maris</name>
    <dbReference type="NCBI Taxonomy" id="122"/>
    <lineage>
        <taxon>Bacteria</taxon>
        <taxon>Pseudomonadati</taxon>
        <taxon>Planctomycetota</taxon>
        <taxon>Planctomycetia</taxon>
        <taxon>Planctomycetales</taxon>
        <taxon>Planctomycetaceae</taxon>
        <taxon>Gimesia</taxon>
    </lineage>
</organism>
<feature type="transmembrane region" description="Helical" evidence="8">
    <location>
        <begin position="304"/>
        <end position="322"/>
    </location>
</feature>
<comment type="caution">
    <text evidence="11">The sequence shown here is derived from an EMBL/GenBank/DDBJ whole genome shotgun (WGS) entry which is preliminary data.</text>
</comment>
<dbReference type="GO" id="GO:0004582">
    <property type="term" value="F:dolichyl-phosphate beta-D-mannosyltransferase activity"/>
    <property type="evidence" value="ECO:0007669"/>
    <property type="project" value="InterPro"/>
</dbReference>
<evidence type="ECO:0000256" key="4">
    <source>
        <dbReference type="ARBA" id="ARBA00022679"/>
    </source>
</evidence>
<dbReference type="Gene3D" id="3.90.550.10">
    <property type="entry name" value="Spore Coat Polysaccharide Biosynthesis Protein SpsA, Chain A"/>
    <property type="match status" value="1"/>
</dbReference>
<feature type="domain" description="Glycosyltransferase 2-like" evidence="9">
    <location>
        <begin position="5"/>
        <end position="133"/>
    </location>
</feature>
<dbReference type="GO" id="GO:0006506">
    <property type="term" value="P:GPI anchor biosynthetic process"/>
    <property type="evidence" value="ECO:0007669"/>
    <property type="project" value="TreeGrafter"/>
</dbReference>
<evidence type="ECO:0000313" key="12">
    <source>
        <dbReference type="Proteomes" id="UP000263642"/>
    </source>
</evidence>
<dbReference type="PANTHER" id="PTHR43398:SF1">
    <property type="entry name" value="DOLICHOL-PHOSPHATE MANNOSYLTRANSFERASE SUBUNIT 1"/>
    <property type="match status" value="1"/>
</dbReference>
<sequence>MLQLSIIVPTYCEAENLTVLIPRVNRVLTEAELDAEIIVVDDDSPDETIQVCEKLAENCPLRLITRKNERGLSTAVIAGLNAASGGILLVMDADLSHPPEKIPELVSALNQRQADFVIGSRYVEGGATDQSWGWFRKWNSRVATWLSRPFTSARDPLAGFFAIKRQTYLKAHQILNPVGYKIGLELIVKCRCRNVVEIPIEFTDRVAGSSKLSFKEQLRYLKHLKRLFDFKYQNYAYFTQFALIGLTGVFVNLQMLALLSNWMISPIAVALAIWTSMSTNFLLNRNITFSYARHKPFLKQYLSYCGSCLTGAVFNWLTTMVLSRSFQFFEKRILLAAFIGILVGMGFNFLLCRYLVFSKHKPEAETETAATDKELRRTE</sequence>
<comment type="subcellular location">
    <subcellularLocation>
        <location evidence="1">Membrane</location>
        <topology evidence="1">Multi-pass membrane protein</topology>
    </subcellularLocation>
</comment>
<dbReference type="InterPro" id="IPR007267">
    <property type="entry name" value="GtrA_DPMS_TM"/>
</dbReference>
<dbReference type="InterPro" id="IPR001173">
    <property type="entry name" value="Glyco_trans_2-like"/>
</dbReference>
<dbReference type="CDD" id="cd06442">
    <property type="entry name" value="DPM1_like"/>
    <property type="match status" value="1"/>
</dbReference>
<comment type="similarity">
    <text evidence="2">Belongs to the glycosyltransferase 2 family.</text>
</comment>
<evidence type="ECO:0000256" key="3">
    <source>
        <dbReference type="ARBA" id="ARBA00022676"/>
    </source>
</evidence>
<keyword evidence="7 8" id="KW-0472">Membrane</keyword>
<evidence type="ECO:0000259" key="10">
    <source>
        <dbReference type="Pfam" id="PF04138"/>
    </source>
</evidence>
<evidence type="ECO:0000256" key="5">
    <source>
        <dbReference type="ARBA" id="ARBA00022692"/>
    </source>
</evidence>